<dbReference type="FunCoup" id="F0ZTF6">
    <property type="interactions" value="124"/>
</dbReference>
<comment type="similarity">
    <text evidence="2">Belongs to the eukaryotic RPA49/POLR1E RNA polymerase subunit family.</text>
</comment>
<dbReference type="RefSeq" id="XP_003290705.1">
    <property type="nucleotide sequence ID" value="XM_003290657.1"/>
</dbReference>
<dbReference type="STRING" id="5786.F0ZTF6"/>
<evidence type="ECO:0000256" key="1">
    <source>
        <dbReference type="ARBA" id="ARBA00004604"/>
    </source>
</evidence>
<organism evidence="6 7">
    <name type="scientific">Dictyostelium purpureum</name>
    <name type="common">Slime mold</name>
    <dbReference type="NCBI Taxonomy" id="5786"/>
    <lineage>
        <taxon>Eukaryota</taxon>
        <taxon>Amoebozoa</taxon>
        <taxon>Evosea</taxon>
        <taxon>Eumycetozoa</taxon>
        <taxon>Dictyostelia</taxon>
        <taxon>Dictyosteliales</taxon>
        <taxon>Dictyosteliaceae</taxon>
        <taxon>Dictyostelium</taxon>
    </lineage>
</organism>
<evidence type="ECO:0000256" key="2">
    <source>
        <dbReference type="ARBA" id="ARBA00009430"/>
    </source>
</evidence>
<dbReference type="PANTHER" id="PTHR14440">
    <property type="entry name" value="DNA-DIRECTED RNA POLYMERASE I SUBUNIT RPA49"/>
    <property type="match status" value="1"/>
</dbReference>
<reference evidence="7" key="1">
    <citation type="journal article" date="2011" name="Genome Biol.">
        <title>Comparative genomics of the social amoebae Dictyostelium discoideum and Dictyostelium purpureum.</title>
        <authorList>
            <consortium name="US DOE Joint Genome Institute (JGI-PGF)"/>
            <person name="Sucgang R."/>
            <person name="Kuo A."/>
            <person name="Tian X."/>
            <person name="Salerno W."/>
            <person name="Parikh A."/>
            <person name="Feasley C.L."/>
            <person name="Dalin E."/>
            <person name="Tu H."/>
            <person name="Huang E."/>
            <person name="Barry K."/>
            <person name="Lindquist E."/>
            <person name="Shapiro H."/>
            <person name="Bruce D."/>
            <person name="Schmutz J."/>
            <person name="Salamov A."/>
            <person name="Fey P."/>
            <person name="Gaudet P."/>
            <person name="Anjard C."/>
            <person name="Babu M.M."/>
            <person name="Basu S."/>
            <person name="Bushmanova Y."/>
            <person name="van der Wel H."/>
            <person name="Katoh-Kurasawa M."/>
            <person name="Dinh C."/>
            <person name="Coutinho P.M."/>
            <person name="Saito T."/>
            <person name="Elias M."/>
            <person name="Schaap P."/>
            <person name="Kay R.R."/>
            <person name="Henrissat B."/>
            <person name="Eichinger L."/>
            <person name="Rivero F."/>
            <person name="Putnam N.H."/>
            <person name="West C.M."/>
            <person name="Loomis W.F."/>
            <person name="Chisholm R.L."/>
            <person name="Shaulsky G."/>
            <person name="Strassmann J.E."/>
            <person name="Queller D.C."/>
            <person name="Kuspa A."/>
            <person name="Grigoriev I.V."/>
        </authorList>
    </citation>
    <scope>NUCLEOTIDE SEQUENCE [LARGE SCALE GENOMIC DNA]</scope>
    <source>
        <strain evidence="7">QSDP1</strain>
    </source>
</reference>
<evidence type="ECO:0000313" key="7">
    <source>
        <dbReference type="Proteomes" id="UP000001064"/>
    </source>
</evidence>
<accession>F0ZTF6</accession>
<dbReference type="KEGG" id="dpp:DICPUDRAFT_81424"/>
<name>F0ZTF6_DICPU</name>
<evidence type="ECO:0000256" key="4">
    <source>
        <dbReference type="ARBA" id="ARBA00023163"/>
    </source>
</evidence>
<dbReference type="Pfam" id="PF06870">
    <property type="entry name" value="RNA_pol_I_A49"/>
    <property type="match status" value="1"/>
</dbReference>
<keyword evidence="4" id="KW-0804">Transcription</keyword>
<comment type="subcellular location">
    <subcellularLocation>
        <location evidence="1">Nucleus</location>
        <location evidence="1">Nucleolus</location>
    </subcellularLocation>
</comment>
<protein>
    <recommendedName>
        <fullName evidence="8">RNA polymerase I associated factor, A49-like protein</fullName>
    </recommendedName>
</protein>
<dbReference type="OMA" id="ETNAYPH"/>
<keyword evidence="7" id="KW-1185">Reference proteome</keyword>
<dbReference type="VEuPathDB" id="AmoebaDB:DICPUDRAFT_81424"/>
<dbReference type="GO" id="GO:0006362">
    <property type="term" value="P:transcription elongation by RNA polymerase I"/>
    <property type="evidence" value="ECO:0000318"/>
    <property type="project" value="GO_Central"/>
</dbReference>
<evidence type="ECO:0000256" key="5">
    <source>
        <dbReference type="ARBA" id="ARBA00023242"/>
    </source>
</evidence>
<dbReference type="InParanoid" id="F0ZTF6"/>
<sequence>MVGKQTNIFDKIKKEDKELGSNKPAVLKFSQGLPPLSFVENDPEFVSLSHNKKKRTIITSTDQLEYESQDNDSKLTKYAIGIFDKATKQLKIVPSKILSMEQSVIGYKLTLDSSSGLSREERYDKVKKLAESFGSKVTKKKMQKLEMENVENLDYEKTTQSIADVKNELADKESDEKPFDLPDFDAETNKADEIYNIEAILPPRIFFAINHQTFLDILYEKSEAPAYLPEYFKNQLDLMKDEKDEDLIVYKCKILTFMWYTMILMKSRGSHDPLLKEGCTNDIISFLVSLFGSKTGNKKYIISQDDKLKIYNYLAIFALKLEDFQISDITLLSQALSLTSNTFEKHFARVGCKIMRVNADKRSVRLTAPLQLPKNKFSK</sequence>
<dbReference type="eggNOG" id="ENOG502SEKB">
    <property type="taxonomic scope" value="Eukaryota"/>
</dbReference>
<dbReference type="InterPro" id="IPR009668">
    <property type="entry name" value="RNA_pol-assoc_fac_A49-like"/>
</dbReference>
<evidence type="ECO:0000256" key="3">
    <source>
        <dbReference type="ARBA" id="ARBA00022478"/>
    </source>
</evidence>
<dbReference type="GO" id="GO:0001188">
    <property type="term" value="P:RNA polymerase I preinitiation complex assembly"/>
    <property type="evidence" value="ECO:0000318"/>
    <property type="project" value="GO_Central"/>
</dbReference>
<keyword evidence="5" id="KW-0539">Nucleus</keyword>
<dbReference type="Proteomes" id="UP000001064">
    <property type="component" value="Unassembled WGS sequence"/>
</dbReference>
<dbReference type="GO" id="GO:0003677">
    <property type="term" value="F:DNA binding"/>
    <property type="evidence" value="ECO:0007669"/>
    <property type="project" value="InterPro"/>
</dbReference>
<dbReference type="OrthoDB" id="532500at2759"/>
<evidence type="ECO:0008006" key="8">
    <source>
        <dbReference type="Google" id="ProtNLM"/>
    </source>
</evidence>
<dbReference type="EMBL" id="GL871175">
    <property type="protein sequence ID" value="EGC32782.1"/>
    <property type="molecule type" value="Genomic_DNA"/>
</dbReference>
<dbReference type="GeneID" id="10508244"/>
<keyword evidence="3" id="KW-0240">DNA-directed RNA polymerase</keyword>
<dbReference type="GO" id="GO:0005736">
    <property type="term" value="C:RNA polymerase I complex"/>
    <property type="evidence" value="ECO:0000318"/>
    <property type="project" value="GO_Central"/>
</dbReference>
<proteinExistence type="inferred from homology"/>
<gene>
    <name evidence="6" type="ORF">DICPUDRAFT_81424</name>
</gene>
<dbReference type="AlphaFoldDB" id="F0ZTF6"/>
<evidence type="ECO:0000313" key="6">
    <source>
        <dbReference type="EMBL" id="EGC32782.1"/>
    </source>
</evidence>